<dbReference type="EC" id="1.13.11.29" evidence="7"/>
<evidence type="ECO:0000313" key="7">
    <source>
        <dbReference type="EMBL" id="MXO47532.1"/>
    </source>
</evidence>
<dbReference type="GO" id="GO:0050297">
    <property type="term" value="F:stizolobate synthase activity"/>
    <property type="evidence" value="ECO:0007669"/>
    <property type="project" value="UniProtKB-EC"/>
</dbReference>
<dbReference type="Gene3D" id="3.40.830.10">
    <property type="entry name" value="LigB-like"/>
    <property type="match status" value="1"/>
</dbReference>
<dbReference type="PIRSF" id="PIRSF006157">
    <property type="entry name" value="Doxgns_DODA"/>
    <property type="match status" value="1"/>
</dbReference>
<dbReference type="PANTHER" id="PTHR30096">
    <property type="entry name" value="4,5-DOPA DIOXYGENASE EXTRADIOL-LIKE PROTEIN"/>
    <property type="match status" value="1"/>
</dbReference>
<keyword evidence="7" id="KW-0223">Dioxygenase</keyword>
<dbReference type="CDD" id="cd07363">
    <property type="entry name" value="45_DOPA_Dioxygenase"/>
    <property type="match status" value="1"/>
</dbReference>
<dbReference type="PANTHER" id="PTHR30096:SF0">
    <property type="entry name" value="4,5-DOPA DIOXYGENASE EXTRADIOL-LIKE PROTEIN"/>
    <property type="match status" value="1"/>
</dbReference>
<keyword evidence="5 7" id="KW-0560">Oxidoreductase</keyword>
<keyword evidence="3" id="KW-0479">Metal-binding</keyword>
<evidence type="ECO:0000256" key="3">
    <source>
        <dbReference type="ARBA" id="ARBA00022723"/>
    </source>
</evidence>
<dbReference type="SUPFAM" id="SSF53213">
    <property type="entry name" value="LigB-like"/>
    <property type="match status" value="1"/>
</dbReference>
<dbReference type="InterPro" id="IPR004183">
    <property type="entry name" value="Xdiol_dOase_suB"/>
</dbReference>
<dbReference type="EMBL" id="WTYC01000002">
    <property type="protein sequence ID" value="MXO47532.1"/>
    <property type="molecule type" value="Genomic_DNA"/>
</dbReference>
<dbReference type="GO" id="GO:0008270">
    <property type="term" value="F:zinc ion binding"/>
    <property type="evidence" value="ECO:0007669"/>
    <property type="project" value="InterPro"/>
</dbReference>
<keyword evidence="8" id="KW-1185">Reference proteome</keyword>
<dbReference type="Proteomes" id="UP000448199">
    <property type="component" value="Unassembled WGS sequence"/>
</dbReference>
<comment type="similarity">
    <text evidence="2">Belongs to the DODA-type extradiol aromatic ring-opening dioxygenase family.</text>
</comment>
<accession>A0A844XR79</accession>
<name>A0A844XR79_9SPHN</name>
<dbReference type="Pfam" id="PF02900">
    <property type="entry name" value="LigB"/>
    <property type="match status" value="1"/>
</dbReference>
<dbReference type="AlphaFoldDB" id="A0A844XR79"/>
<evidence type="ECO:0000256" key="2">
    <source>
        <dbReference type="ARBA" id="ARBA00007581"/>
    </source>
</evidence>
<comment type="caution">
    <text evidence="7">The sequence shown here is derived from an EMBL/GenBank/DDBJ whole genome shotgun (WGS) entry which is preliminary data.</text>
</comment>
<evidence type="ECO:0000256" key="1">
    <source>
        <dbReference type="ARBA" id="ARBA00001947"/>
    </source>
</evidence>
<comment type="cofactor">
    <cofactor evidence="1">
        <name>Zn(2+)</name>
        <dbReference type="ChEBI" id="CHEBI:29105"/>
    </cofactor>
</comment>
<protein>
    <submittedName>
        <fullName evidence="7">4,5-DOPA dioxygenase extradiol</fullName>
        <ecNumber evidence="7">1.13.11.29</ecNumber>
    </submittedName>
</protein>
<organism evidence="7 8">
    <name type="scientific">Qipengyuania vulgaris</name>
    <dbReference type="NCBI Taxonomy" id="291985"/>
    <lineage>
        <taxon>Bacteria</taxon>
        <taxon>Pseudomonadati</taxon>
        <taxon>Pseudomonadota</taxon>
        <taxon>Alphaproteobacteria</taxon>
        <taxon>Sphingomonadales</taxon>
        <taxon>Erythrobacteraceae</taxon>
        <taxon>Qipengyuania</taxon>
    </lineage>
</organism>
<reference evidence="7 8" key="1">
    <citation type="submission" date="2019-12" db="EMBL/GenBank/DDBJ databases">
        <title>Genomic-based taxomic classification of the family Erythrobacteraceae.</title>
        <authorList>
            <person name="Xu L."/>
        </authorList>
    </citation>
    <scope>NUCLEOTIDE SEQUENCE [LARGE SCALE GENOMIC DNA]</scope>
    <source>
        <strain evidence="7 8">DSM 17792</strain>
    </source>
</reference>
<dbReference type="NCBIfam" id="NF007914">
    <property type="entry name" value="PRK10628.1"/>
    <property type="match status" value="1"/>
</dbReference>
<feature type="domain" description="Extradiol ring-cleavage dioxygenase class III enzyme subunit B" evidence="6">
    <location>
        <begin position="20"/>
        <end position="247"/>
    </location>
</feature>
<keyword evidence="4" id="KW-0862">Zinc</keyword>
<gene>
    <name evidence="7" type="primary">ygiD</name>
    <name evidence="7" type="ORF">GRI69_04580</name>
</gene>
<evidence type="ECO:0000256" key="5">
    <source>
        <dbReference type="ARBA" id="ARBA00023002"/>
    </source>
</evidence>
<evidence type="ECO:0000259" key="6">
    <source>
        <dbReference type="Pfam" id="PF02900"/>
    </source>
</evidence>
<sequence length="283" mass="31120">MSRMPALFIGHGSPMNTLENNGYTEAWRAFGETLPRPKAILAISAHWYFGTTAVTAMARPRTIHDFYGFSKELFVFEYPAPGDPDLAGEIVEAVKPEWVGLDQDQWGLDHGTWSVLAHLYPEADIPVVQLSLNATKSFEYHLDLGRRLASLRDKGVMILASGNVVHNLRALRWDEPNLGFDWAQRFDDAVSQQLAQEPGDIGKLTEHPDFAAAVPTPDHYLPVLYLAGLATAQGTTLEPLVRGHSMGSISMACYGLDADIELRKNPSCAARLPASVPPEQSNI</sequence>
<dbReference type="OrthoDB" id="9790889at2"/>
<evidence type="ECO:0000313" key="8">
    <source>
        <dbReference type="Proteomes" id="UP000448199"/>
    </source>
</evidence>
<dbReference type="GO" id="GO:0008198">
    <property type="term" value="F:ferrous iron binding"/>
    <property type="evidence" value="ECO:0007669"/>
    <property type="project" value="InterPro"/>
</dbReference>
<dbReference type="InterPro" id="IPR014436">
    <property type="entry name" value="Extradiol_dOase_DODA"/>
</dbReference>
<proteinExistence type="inferred from homology"/>
<evidence type="ECO:0000256" key="4">
    <source>
        <dbReference type="ARBA" id="ARBA00022833"/>
    </source>
</evidence>